<proteinExistence type="predicted"/>
<evidence type="ECO:0000313" key="2">
    <source>
        <dbReference type="EMBL" id="TII06302.1"/>
    </source>
</evidence>
<accession>A0A4T2H3D4</accession>
<evidence type="ECO:0000313" key="3">
    <source>
        <dbReference type="Proteomes" id="UP000305768"/>
    </source>
</evidence>
<dbReference type="AlphaFoldDB" id="A0A4T2H3D4"/>
<protein>
    <submittedName>
        <fullName evidence="2">Uncharacterized protein</fullName>
    </submittedName>
</protein>
<dbReference type="EMBL" id="SSXP01000014">
    <property type="protein sequence ID" value="TII06302.1"/>
    <property type="molecule type" value="Genomic_DNA"/>
</dbReference>
<name>A0A4T2H3D4_STRSU</name>
<dbReference type="RefSeq" id="WP_136628789.1">
    <property type="nucleotide sequence ID" value="NZ_JARQOR010000001.1"/>
</dbReference>
<reference evidence="2 3" key="1">
    <citation type="submission" date="2019-04" db="EMBL/GenBank/DDBJ databases">
        <title>Genome analysis of Streptococcus suis strain WUSS425.</title>
        <authorList>
            <person name="Chen H."/>
            <person name="Gao X."/>
            <person name="Wu Z."/>
        </authorList>
    </citation>
    <scope>NUCLEOTIDE SEQUENCE [LARGE SCALE GENOMIC DNA]</scope>
    <source>
        <strain evidence="2 3">WUSS425</strain>
    </source>
</reference>
<keyword evidence="1" id="KW-0472">Membrane</keyword>
<dbReference type="Proteomes" id="UP000305768">
    <property type="component" value="Unassembled WGS sequence"/>
</dbReference>
<comment type="caution">
    <text evidence="2">The sequence shown here is derived from an EMBL/GenBank/DDBJ whole genome shotgun (WGS) entry which is preliminary data.</text>
</comment>
<organism evidence="2 3">
    <name type="scientific">Streptococcus suis</name>
    <dbReference type="NCBI Taxonomy" id="1307"/>
    <lineage>
        <taxon>Bacteria</taxon>
        <taxon>Bacillati</taxon>
        <taxon>Bacillota</taxon>
        <taxon>Bacilli</taxon>
        <taxon>Lactobacillales</taxon>
        <taxon>Streptococcaceae</taxon>
        <taxon>Streptococcus</taxon>
    </lineage>
</organism>
<sequence>MESIVGIVVIVVVMVVMVVLVYLLTNMWKIRASSVGQTDGTTLYFVRFKGVNPPDLANSSVFNQVAKIKCAKGDTYQVTSTVNDVKLRDVIMDEFQLKSSEVVVYYPPRLFFYAS</sequence>
<keyword evidence="1" id="KW-0812">Transmembrane</keyword>
<feature type="transmembrane region" description="Helical" evidence="1">
    <location>
        <begin position="6"/>
        <end position="24"/>
    </location>
</feature>
<keyword evidence="1" id="KW-1133">Transmembrane helix</keyword>
<evidence type="ECO:0000256" key="1">
    <source>
        <dbReference type="SAM" id="Phobius"/>
    </source>
</evidence>
<gene>
    <name evidence="2" type="ORF">FAJ34_09400</name>
</gene>